<name>A0A2T6ZBS6_TUBBO</name>
<reference evidence="4 5" key="1">
    <citation type="submission" date="2017-04" db="EMBL/GenBank/DDBJ databases">
        <title>Draft genome sequence of Tuber borchii Vittad., a whitish edible truffle.</title>
        <authorList>
            <consortium name="DOE Joint Genome Institute"/>
            <person name="Murat C."/>
            <person name="Kuo A."/>
            <person name="Barry K.W."/>
            <person name="Clum A."/>
            <person name="Dockter R.B."/>
            <person name="Fauchery L."/>
            <person name="Iotti M."/>
            <person name="Kohler A."/>
            <person name="Labutti K."/>
            <person name="Lindquist E.A."/>
            <person name="Lipzen A."/>
            <person name="Ohm R.A."/>
            <person name="Wang M."/>
            <person name="Grigoriev I.V."/>
            <person name="Zambonelli A."/>
            <person name="Martin F.M."/>
        </authorList>
    </citation>
    <scope>NUCLEOTIDE SEQUENCE [LARGE SCALE GENOMIC DNA]</scope>
    <source>
        <strain evidence="4 5">Tbo3840</strain>
    </source>
</reference>
<dbReference type="PANTHER" id="PTHR13239:SF4">
    <property type="entry name" value="AT25231P"/>
    <property type="match status" value="1"/>
</dbReference>
<gene>
    <name evidence="4" type="ORF">B9Z19DRAFT_1096236</name>
</gene>
<keyword evidence="5" id="KW-1185">Reference proteome</keyword>
<dbReference type="GO" id="GO:0007010">
    <property type="term" value="P:cytoskeleton organization"/>
    <property type="evidence" value="ECO:0007669"/>
    <property type="project" value="TreeGrafter"/>
</dbReference>
<feature type="compositionally biased region" description="Basic and acidic residues" evidence="1">
    <location>
        <begin position="47"/>
        <end position="60"/>
    </location>
</feature>
<accession>A0A2T6ZBS6</accession>
<feature type="domain" description="Far11/STRP N-terminal" evidence="2">
    <location>
        <begin position="105"/>
        <end position="425"/>
    </location>
</feature>
<feature type="compositionally biased region" description="Basic and acidic residues" evidence="1">
    <location>
        <begin position="721"/>
        <end position="754"/>
    </location>
</feature>
<comment type="caution">
    <text evidence="4">The sequence shown here is derived from an EMBL/GenBank/DDBJ whole genome shotgun (WGS) entry which is preliminary data.</text>
</comment>
<feature type="compositionally biased region" description="Polar residues" evidence="1">
    <location>
        <begin position="706"/>
        <end position="719"/>
    </location>
</feature>
<feature type="compositionally biased region" description="Gly residues" evidence="1">
    <location>
        <begin position="21"/>
        <end position="33"/>
    </location>
</feature>
<feature type="compositionally biased region" description="Gly residues" evidence="1">
    <location>
        <begin position="66"/>
        <end position="81"/>
    </location>
</feature>
<dbReference type="SMART" id="SM01293">
    <property type="entry name" value="DUF3402"/>
    <property type="match status" value="1"/>
</dbReference>
<dbReference type="Proteomes" id="UP000244722">
    <property type="component" value="Unassembled WGS sequence"/>
</dbReference>
<feature type="region of interest" description="Disordered" evidence="1">
    <location>
        <begin position="469"/>
        <end position="497"/>
    </location>
</feature>
<dbReference type="STRING" id="42251.A0A2T6ZBS6"/>
<organism evidence="4 5">
    <name type="scientific">Tuber borchii</name>
    <name type="common">White truffle</name>
    <dbReference type="NCBI Taxonomy" id="42251"/>
    <lineage>
        <taxon>Eukaryota</taxon>
        <taxon>Fungi</taxon>
        <taxon>Dikarya</taxon>
        <taxon>Ascomycota</taxon>
        <taxon>Pezizomycotina</taxon>
        <taxon>Pezizomycetes</taxon>
        <taxon>Pezizales</taxon>
        <taxon>Tuberaceae</taxon>
        <taxon>Tuber</taxon>
    </lineage>
</organism>
<sequence>MSHSDIMIQTSNFMSGNTDGNSGGGGGGGGGGDTPIVPSESAADLTNRIRIDTSKIKEEEPSPSSTGGGEGAGNDAGGGQPGLTQDSLSLMQLKRLVVEAPRLKQPEYAFRYSSTDITTAELNEWFSYSLANDLSLLLLSKQTFEETYAVLSLPPHQTVESLVGKRPPRWTTSKDVKRKRFISRCADLLEHTSQRERVKGLEGLAYVVQGVFGETVSEEDHLDRIKKNVALARQAGLVEALFNCVRGSVGRELEYAAAGSSSRDEAKEGDRGWNRKELRYALTVLYFLVEVTRRHDEDAGGAILGMDQEIESLRDEIADLPGESGLLGFLAKTLGRLRWEDSVDLPLMNILLLTWKTMLLVFGEPDRHLAKVKTYARGLAGLDPEVGKGLITASPLDYHVFRQDIMAKYPAYDPPKPLFPFELATNSFLPSSAINTAAGRTGGNGDVLLGGKGGGENLGSILNKAVHIATPAPSPPPSPGGVGGKGGKKQNYQTNNNFPFLYPPSSSSEIDKKFAGKCWWKEDEETFSRAEGESGVPTSIKEAGDLFSGRVRSTLAMKHMWDEREAFLKFQRGWDVDEEILRERKEIEERDRRWEEKRLESVEEFYRAALPQLQSFVIVLLKVILANVNAPPMQPPLPPPPPSSQQGLFPDKEDSEGNSQRGPAAIDSTAGRVEYAGSSIRNSWNIFGRAVPGVSRANGDGGEGLNTISEDGSEQSSNGWEKGREREREKERGKEREKEREKERVEREADEKRRLDEADAQRIREITSKAVSAILVGMLKWFRASHVLKFEYLTQLLLDSNYLPLVLKLLNQQDIVQTVTTKTDRKDMSFFNFCSLHSSHPKPKSKPPTDPSNSYLDSSPDEACPPPIPKFKREQKEPDPPSPPPSGAPPSHPPEAITDFSWRNFFTAINFIRIMQKIVKNKSHRNLSLVQYKSSAILRKPLKCPQEELRLYTLKVFKGQVPYCGRKWRQSNMRVITSIYLFCRPELKDDWLSGGDVDSEVEESLPQEQALRSLTHFYNVRRYPKSMGADMEMMEMERDFFRREIDKMEVGEWDAAGMEGWGG</sequence>
<dbReference type="SMART" id="SM01292">
    <property type="entry name" value="N1221"/>
    <property type="match status" value="1"/>
</dbReference>
<feature type="domain" description="Far11/STRP C-terminal" evidence="3">
    <location>
        <begin position="537"/>
        <end position="1045"/>
    </location>
</feature>
<feature type="region of interest" description="Disordered" evidence="1">
    <location>
        <begin position="1"/>
        <end position="85"/>
    </location>
</feature>
<dbReference type="InterPro" id="IPR040185">
    <property type="entry name" value="Far11/STRP"/>
</dbReference>
<dbReference type="PANTHER" id="PTHR13239">
    <property type="entry name" value="PROTEIN REQUIRED FOR HYPHAL ANASTOMOSIS HAM-2"/>
    <property type="match status" value="1"/>
</dbReference>
<dbReference type="OrthoDB" id="18234at2759"/>
<evidence type="ECO:0000256" key="1">
    <source>
        <dbReference type="SAM" id="MobiDB-lite"/>
    </source>
</evidence>
<dbReference type="AlphaFoldDB" id="A0A2T6ZBS6"/>
<dbReference type="Pfam" id="PF11882">
    <property type="entry name" value="DUF3402"/>
    <property type="match status" value="2"/>
</dbReference>
<evidence type="ECO:0000313" key="4">
    <source>
        <dbReference type="EMBL" id="PUU72933.1"/>
    </source>
</evidence>
<feature type="region of interest" description="Disordered" evidence="1">
    <location>
        <begin position="634"/>
        <end position="670"/>
    </location>
</feature>
<feature type="region of interest" description="Disordered" evidence="1">
    <location>
        <begin position="838"/>
        <end position="894"/>
    </location>
</feature>
<evidence type="ECO:0008006" key="6">
    <source>
        <dbReference type="Google" id="ProtNLM"/>
    </source>
</evidence>
<proteinExistence type="predicted"/>
<feature type="compositionally biased region" description="Polar residues" evidence="1">
    <location>
        <begin position="1"/>
        <end position="14"/>
    </location>
</feature>
<dbReference type="Pfam" id="PF07923">
    <property type="entry name" value="N1221"/>
    <property type="match status" value="1"/>
</dbReference>
<evidence type="ECO:0000259" key="3">
    <source>
        <dbReference type="SMART" id="SM01293"/>
    </source>
</evidence>
<dbReference type="InterPro" id="IPR021819">
    <property type="entry name" value="Far11/STRP_C"/>
</dbReference>
<dbReference type="InterPro" id="IPR012486">
    <property type="entry name" value="Far11/STRP_N"/>
</dbReference>
<feature type="compositionally biased region" description="Pro residues" evidence="1">
    <location>
        <begin position="880"/>
        <end position="893"/>
    </location>
</feature>
<feature type="compositionally biased region" description="Pro residues" evidence="1">
    <location>
        <begin position="634"/>
        <end position="643"/>
    </location>
</feature>
<evidence type="ECO:0000259" key="2">
    <source>
        <dbReference type="SMART" id="SM01292"/>
    </source>
</evidence>
<protein>
    <recommendedName>
        <fullName evidence="6">N1221-like protein-domain-containing protein</fullName>
    </recommendedName>
</protein>
<feature type="region of interest" description="Disordered" evidence="1">
    <location>
        <begin position="695"/>
        <end position="754"/>
    </location>
</feature>
<evidence type="ECO:0000313" key="5">
    <source>
        <dbReference type="Proteomes" id="UP000244722"/>
    </source>
</evidence>
<dbReference type="GO" id="GO:0005829">
    <property type="term" value="C:cytosol"/>
    <property type="evidence" value="ECO:0007669"/>
    <property type="project" value="TreeGrafter"/>
</dbReference>
<dbReference type="EMBL" id="NESQ01000440">
    <property type="protein sequence ID" value="PUU72933.1"/>
    <property type="molecule type" value="Genomic_DNA"/>
</dbReference>